<evidence type="ECO:0000313" key="2">
    <source>
        <dbReference type="EMBL" id="MFC1850247.1"/>
    </source>
</evidence>
<feature type="domain" description="FecR protein" evidence="1">
    <location>
        <begin position="65"/>
        <end position="165"/>
    </location>
</feature>
<organism evidence="2 3">
    <name type="scientific">candidate division CSSED10-310 bacterium</name>
    <dbReference type="NCBI Taxonomy" id="2855610"/>
    <lineage>
        <taxon>Bacteria</taxon>
        <taxon>Bacteria division CSSED10-310</taxon>
    </lineage>
</organism>
<dbReference type="InterPro" id="IPR006860">
    <property type="entry name" value="FecR"/>
</dbReference>
<sequence>MKRFYKIFFVMIVFASFLVVCPYSMSQEEHIGKITFFMGEIKINKAGTKNWQPVSLDMPLNSGDSLTTGKESRLEIKYTSGSIVRVGENSQYQVFLKDKADEKKSSKIVSDISLGKLWANVRGIFSTSQNLEVRSPTAVMAIRGTVVHFNAAATKTDVYVYQGKADVAAVKGVLDKPPAAMKPVQVQAPTEVQAPQEVAGPKEVTLAEWTSIVAGEMISVTPDGKYSTSSFDVEAIDDEWVKWNKERDKALQ</sequence>
<dbReference type="EMBL" id="JBHPBY010000086">
    <property type="protein sequence ID" value="MFC1850247.1"/>
    <property type="molecule type" value="Genomic_DNA"/>
</dbReference>
<gene>
    <name evidence="2" type="ORF">ACFL27_08655</name>
</gene>
<dbReference type="PANTHER" id="PTHR38731">
    <property type="entry name" value="LIPL45-RELATED LIPOPROTEIN-RELATED"/>
    <property type="match status" value="1"/>
</dbReference>
<proteinExistence type="predicted"/>
<name>A0ABV6YVN6_UNCC1</name>
<dbReference type="PANTHER" id="PTHR38731:SF1">
    <property type="entry name" value="FECR PROTEIN DOMAIN-CONTAINING PROTEIN"/>
    <property type="match status" value="1"/>
</dbReference>
<protein>
    <submittedName>
        <fullName evidence="2">FecR domain-containing protein</fullName>
    </submittedName>
</protein>
<evidence type="ECO:0000259" key="1">
    <source>
        <dbReference type="Pfam" id="PF04773"/>
    </source>
</evidence>
<reference evidence="2 3" key="1">
    <citation type="submission" date="2024-09" db="EMBL/GenBank/DDBJ databases">
        <title>Laminarin stimulates single cell rates of sulfate reduction while oxygen inhibits transcriptomic activity in coastal marine sediment.</title>
        <authorList>
            <person name="Lindsay M."/>
            <person name="Orcutt B."/>
            <person name="Emerson D."/>
            <person name="Stepanauskas R."/>
            <person name="D'Angelo T."/>
        </authorList>
    </citation>
    <scope>NUCLEOTIDE SEQUENCE [LARGE SCALE GENOMIC DNA]</scope>
    <source>
        <strain evidence="2">SAG AM-311-K15</strain>
    </source>
</reference>
<dbReference type="Pfam" id="PF04773">
    <property type="entry name" value="FecR"/>
    <property type="match status" value="1"/>
</dbReference>
<comment type="caution">
    <text evidence="2">The sequence shown here is derived from an EMBL/GenBank/DDBJ whole genome shotgun (WGS) entry which is preliminary data.</text>
</comment>
<keyword evidence="3" id="KW-1185">Reference proteome</keyword>
<evidence type="ECO:0000313" key="3">
    <source>
        <dbReference type="Proteomes" id="UP001594351"/>
    </source>
</evidence>
<dbReference type="Proteomes" id="UP001594351">
    <property type="component" value="Unassembled WGS sequence"/>
</dbReference>
<accession>A0ABV6YVN6</accession>